<sequence>MIKVGLTGGIGTGKSTVSNMFRERKIPIVDADIVAREVLKLYPEILSTIKGNFGKEFFDSKGDLLRREFGDYIFKNTNKRKEYENIIMPFIKKEIFKRIDFYKNKSEKICILDAPTLIENGVHKYMDFNILVWADKNTQIDRVKKRDKFNDEEALNRIKAQMPLEEKKEIVDFVIDNSKDLKNTKAQVNELIGKLNNI</sequence>
<dbReference type="STRING" id="1121290.CLAOCE_04290"/>
<comment type="subcellular location">
    <subcellularLocation>
        <location evidence="3">Cytoplasm</location>
    </subcellularLocation>
</comment>
<dbReference type="UniPathway" id="UPA00241">
    <property type="reaction ID" value="UER00356"/>
</dbReference>
<gene>
    <name evidence="3 5" type="primary">coaE</name>
    <name evidence="5" type="ORF">CLOACE_04290</name>
</gene>
<keyword evidence="6" id="KW-1185">Reference proteome</keyword>
<comment type="pathway">
    <text evidence="3">Cofactor biosynthesis; coenzyme A biosynthesis; CoA from (R)-pantothenate: step 5/5.</text>
</comment>
<dbReference type="CDD" id="cd02022">
    <property type="entry name" value="DPCK"/>
    <property type="match status" value="1"/>
</dbReference>
<comment type="caution">
    <text evidence="5">The sequence shown here is derived from an EMBL/GenBank/DDBJ whole genome shotgun (WGS) entry which is preliminary data.</text>
</comment>
<dbReference type="OrthoDB" id="9812943at2"/>
<dbReference type="EC" id="2.7.1.24" evidence="3 4"/>
<comment type="catalytic activity">
    <reaction evidence="3">
        <text>3'-dephospho-CoA + ATP = ADP + CoA + H(+)</text>
        <dbReference type="Rhea" id="RHEA:18245"/>
        <dbReference type="ChEBI" id="CHEBI:15378"/>
        <dbReference type="ChEBI" id="CHEBI:30616"/>
        <dbReference type="ChEBI" id="CHEBI:57287"/>
        <dbReference type="ChEBI" id="CHEBI:57328"/>
        <dbReference type="ChEBI" id="CHEBI:456216"/>
        <dbReference type="EC" id="2.7.1.24"/>
    </reaction>
</comment>
<keyword evidence="3" id="KW-0963">Cytoplasm</keyword>
<dbReference type="GO" id="GO:0005524">
    <property type="term" value="F:ATP binding"/>
    <property type="evidence" value="ECO:0007669"/>
    <property type="project" value="UniProtKB-UniRule"/>
</dbReference>
<dbReference type="PROSITE" id="PS51219">
    <property type="entry name" value="DPCK"/>
    <property type="match status" value="1"/>
</dbReference>
<evidence type="ECO:0000313" key="6">
    <source>
        <dbReference type="Proteomes" id="UP000175744"/>
    </source>
</evidence>
<organism evidence="5 6">
    <name type="scientific">Clostridium acetireducens DSM 10703</name>
    <dbReference type="NCBI Taxonomy" id="1121290"/>
    <lineage>
        <taxon>Bacteria</taxon>
        <taxon>Bacillati</taxon>
        <taxon>Bacillota</taxon>
        <taxon>Clostridia</taxon>
        <taxon>Eubacteriales</taxon>
        <taxon>Clostridiaceae</taxon>
        <taxon>Clostridium</taxon>
    </lineage>
</organism>
<dbReference type="HAMAP" id="MF_00376">
    <property type="entry name" value="Dephospho_CoA_kinase"/>
    <property type="match status" value="1"/>
</dbReference>
<evidence type="ECO:0000256" key="4">
    <source>
        <dbReference type="NCBIfam" id="TIGR00152"/>
    </source>
</evidence>
<keyword evidence="3 5" id="KW-0418">Kinase</keyword>
<accession>A0A1E8F196</accession>
<protein>
    <recommendedName>
        <fullName evidence="3 4">Dephospho-CoA kinase</fullName>
        <ecNumber evidence="3 4">2.7.1.24</ecNumber>
    </recommendedName>
    <alternativeName>
        <fullName evidence="3">Dephosphocoenzyme A kinase</fullName>
    </alternativeName>
</protein>
<reference evidence="5 6" key="1">
    <citation type="submission" date="2016-06" db="EMBL/GenBank/DDBJ databases">
        <title>Genome sequence of Clostridium acetireducens DSM 10703.</title>
        <authorList>
            <person name="Poehlein A."/>
            <person name="Fluechter S."/>
            <person name="Duerre P."/>
            <person name="Daniel R."/>
        </authorList>
    </citation>
    <scope>NUCLEOTIDE SEQUENCE [LARGE SCALE GENOMIC DNA]</scope>
    <source>
        <strain evidence="5 6">DSM 10703</strain>
    </source>
</reference>
<dbReference type="Pfam" id="PF01121">
    <property type="entry name" value="CoaE"/>
    <property type="match status" value="1"/>
</dbReference>
<dbReference type="InterPro" id="IPR027417">
    <property type="entry name" value="P-loop_NTPase"/>
</dbReference>
<dbReference type="PANTHER" id="PTHR10695">
    <property type="entry name" value="DEPHOSPHO-COA KINASE-RELATED"/>
    <property type="match status" value="1"/>
</dbReference>
<dbReference type="Gene3D" id="3.40.50.300">
    <property type="entry name" value="P-loop containing nucleotide triphosphate hydrolases"/>
    <property type="match status" value="1"/>
</dbReference>
<keyword evidence="2 3" id="KW-0067">ATP-binding</keyword>
<dbReference type="InterPro" id="IPR001977">
    <property type="entry name" value="Depp_CoAkinase"/>
</dbReference>
<proteinExistence type="inferred from homology"/>
<dbReference type="SUPFAM" id="SSF52540">
    <property type="entry name" value="P-loop containing nucleoside triphosphate hydrolases"/>
    <property type="match status" value="1"/>
</dbReference>
<comment type="similarity">
    <text evidence="3">Belongs to the CoaE family.</text>
</comment>
<feature type="binding site" evidence="3">
    <location>
        <begin position="11"/>
        <end position="16"/>
    </location>
    <ligand>
        <name>ATP</name>
        <dbReference type="ChEBI" id="CHEBI:30616"/>
    </ligand>
</feature>
<evidence type="ECO:0000256" key="2">
    <source>
        <dbReference type="ARBA" id="ARBA00022840"/>
    </source>
</evidence>
<evidence type="ECO:0000313" key="5">
    <source>
        <dbReference type="EMBL" id="OFI07237.1"/>
    </source>
</evidence>
<evidence type="ECO:0000256" key="3">
    <source>
        <dbReference type="HAMAP-Rule" id="MF_00376"/>
    </source>
</evidence>
<comment type="function">
    <text evidence="3">Catalyzes the phosphorylation of the 3'-hydroxyl group of dephosphocoenzyme A to form coenzyme A.</text>
</comment>
<dbReference type="GO" id="GO:0005737">
    <property type="term" value="C:cytoplasm"/>
    <property type="evidence" value="ECO:0007669"/>
    <property type="project" value="UniProtKB-SubCell"/>
</dbReference>
<keyword evidence="3" id="KW-0173">Coenzyme A biosynthesis</keyword>
<dbReference type="RefSeq" id="WP_070109397.1">
    <property type="nucleotide sequence ID" value="NZ_LZFO01000004.1"/>
</dbReference>
<evidence type="ECO:0000256" key="1">
    <source>
        <dbReference type="ARBA" id="ARBA00022741"/>
    </source>
</evidence>
<dbReference type="PATRIC" id="fig|1121290.3.peg.434"/>
<dbReference type="GO" id="GO:0004140">
    <property type="term" value="F:dephospho-CoA kinase activity"/>
    <property type="evidence" value="ECO:0007669"/>
    <property type="project" value="UniProtKB-UniRule"/>
</dbReference>
<dbReference type="NCBIfam" id="TIGR00152">
    <property type="entry name" value="dephospho-CoA kinase"/>
    <property type="match status" value="1"/>
</dbReference>
<dbReference type="EMBL" id="LZFO01000004">
    <property type="protein sequence ID" value="OFI07237.1"/>
    <property type="molecule type" value="Genomic_DNA"/>
</dbReference>
<dbReference type="Proteomes" id="UP000175744">
    <property type="component" value="Unassembled WGS sequence"/>
</dbReference>
<dbReference type="GO" id="GO:0015937">
    <property type="term" value="P:coenzyme A biosynthetic process"/>
    <property type="evidence" value="ECO:0007669"/>
    <property type="project" value="UniProtKB-UniRule"/>
</dbReference>
<dbReference type="PANTHER" id="PTHR10695:SF46">
    <property type="entry name" value="BIFUNCTIONAL COENZYME A SYNTHASE-RELATED"/>
    <property type="match status" value="1"/>
</dbReference>
<keyword evidence="3 5" id="KW-0808">Transferase</keyword>
<dbReference type="AlphaFoldDB" id="A0A1E8F196"/>
<keyword evidence="1 3" id="KW-0547">Nucleotide-binding</keyword>
<name>A0A1E8F196_9CLOT</name>